<proteinExistence type="predicted"/>
<dbReference type="Proteomes" id="UP000263377">
    <property type="component" value="Unassembled WGS sequence"/>
</dbReference>
<organism evidence="2 3">
    <name type="scientific">Kitasatospora xanthocidica</name>
    <dbReference type="NCBI Taxonomy" id="83382"/>
    <lineage>
        <taxon>Bacteria</taxon>
        <taxon>Bacillati</taxon>
        <taxon>Actinomycetota</taxon>
        <taxon>Actinomycetes</taxon>
        <taxon>Kitasatosporales</taxon>
        <taxon>Streptomycetaceae</taxon>
        <taxon>Kitasatospora</taxon>
    </lineage>
</organism>
<feature type="region of interest" description="Disordered" evidence="1">
    <location>
        <begin position="1"/>
        <end position="23"/>
    </location>
</feature>
<gene>
    <name evidence="2" type="ORF">DR950_10460</name>
</gene>
<evidence type="ECO:0000313" key="2">
    <source>
        <dbReference type="EMBL" id="RGD58154.1"/>
    </source>
</evidence>
<dbReference type="AlphaFoldDB" id="A0A372ZRI8"/>
<protein>
    <submittedName>
        <fullName evidence="2">Uncharacterized protein</fullName>
    </submittedName>
</protein>
<reference evidence="2 3" key="1">
    <citation type="submission" date="2018-08" db="EMBL/GenBank/DDBJ databases">
        <title>Diversity &amp; Physiological Properties of Lignin-Decomposing Actinobacteria from Soil.</title>
        <authorList>
            <person name="Roh S.G."/>
            <person name="Kim S.B."/>
        </authorList>
    </citation>
    <scope>NUCLEOTIDE SEQUENCE [LARGE SCALE GENOMIC DNA]</scope>
    <source>
        <strain evidence="2 3">MMS17-GH009</strain>
    </source>
</reference>
<name>A0A372ZRI8_9ACTN</name>
<comment type="caution">
    <text evidence="2">The sequence shown here is derived from an EMBL/GenBank/DDBJ whole genome shotgun (WGS) entry which is preliminary data.</text>
</comment>
<feature type="region of interest" description="Disordered" evidence="1">
    <location>
        <begin position="124"/>
        <end position="157"/>
    </location>
</feature>
<dbReference type="RefSeq" id="WP_117486807.1">
    <property type="nucleotide sequence ID" value="NZ_QVIG01000001.1"/>
</dbReference>
<dbReference type="EMBL" id="QVIG01000001">
    <property type="protein sequence ID" value="RGD58154.1"/>
    <property type="molecule type" value="Genomic_DNA"/>
</dbReference>
<accession>A0A372ZRI8</accession>
<evidence type="ECO:0000256" key="1">
    <source>
        <dbReference type="SAM" id="MobiDB-lite"/>
    </source>
</evidence>
<evidence type="ECO:0000313" key="3">
    <source>
        <dbReference type="Proteomes" id="UP000263377"/>
    </source>
</evidence>
<sequence length="280" mass="28924">MNTAAARQDTAAERTSRGGPRIDPLLADRVTEALLLAGLPVGYGGHGPGVQLRPARPFDDSDDCAGLIALHWEPGPRLAAAAAMEEFQQPAAAAGRVVTSSMQNALAEFLPAFGIEVEAGRLDGETRVGRTSGPAPATGQDAGRDTAAPAGSRPQDLGIGAHVVDAVRRTAALAGLPVADHLHAPGITLAPCRPVDDGDDTTGVADLRWNPSRRLSAAADGDTPAAERAARARTAVQDAMRHAFGAVLGACGLDLQWCRPSALPYQLRAYGAAEQPPVRH</sequence>
<keyword evidence="3" id="KW-1185">Reference proteome</keyword>